<dbReference type="AlphaFoldDB" id="A0A075PAF6"/>
<dbReference type="RefSeq" id="WP_044058319.1">
    <property type="nucleotide sequence ID" value="NZ_CBCSKJ010000004.1"/>
</dbReference>
<reference evidence="1 2" key="1">
    <citation type="submission" date="2014-06" db="EMBL/GenBank/DDBJ databases">
        <title>Genomes of Alteromonas australica, a world apart.</title>
        <authorList>
            <person name="Gonzaga A."/>
            <person name="Lopez-Perez M."/>
            <person name="Rodriguez-Valera F."/>
        </authorList>
    </citation>
    <scope>NUCLEOTIDE SEQUENCE [LARGE SCALE GENOMIC DNA]</scope>
    <source>
        <strain evidence="1 2">H 17</strain>
    </source>
</reference>
<protein>
    <submittedName>
        <fullName evidence="1">Uncharacterized protein</fullName>
    </submittedName>
</protein>
<sequence>MGSNKDYWLDRIEEQKNSRLAALLGVTEGELEQIAYEIDGDYSNDGLLYGYVVRFGDDNDPSIMAKIDGLTSGSYVCLSQWDLEDPEKDELERKAEVVSNVLYSYS</sequence>
<dbReference type="KEGG" id="aal:EP13_17395"/>
<gene>
    <name evidence="1" type="ORF">EP13_17395</name>
</gene>
<name>A0A075PAF6_9ALTE</name>
<dbReference type="Proteomes" id="UP000056090">
    <property type="component" value="Chromosome"/>
</dbReference>
<dbReference type="GeneID" id="78256656"/>
<organism evidence="1 2">
    <name type="scientific">Alteromonas australica</name>
    <dbReference type="NCBI Taxonomy" id="589873"/>
    <lineage>
        <taxon>Bacteria</taxon>
        <taxon>Pseudomonadati</taxon>
        <taxon>Pseudomonadota</taxon>
        <taxon>Gammaproteobacteria</taxon>
        <taxon>Alteromonadales</taxon>
        <taxon>Alteromonadaceae</taxon>
        <taxon>Alteromonas/Salinimonas group</taxon>
        <taxon>Alteromonas</taxon>
    </lineage>
</organism>
<evidence type="ECO:0000313" key="1">
    <source>
        <dbReference type="EMBL" id="AIG00313.1"/>
    </source>
</evidence>
<evidence type="ECO:0000313" key="2">
    <source>
        <dbReference type="Proteomes" id="UP000056090"/>
    </source>
</evidence>
<accession>A0A075PAF6</accession>
<keyword evidence="2" id="KW-1185">Reference proteome</keyword>
<proteinExistence type="predicted"/>
<dbReference type="EMBL" id="CP008849">
    <property type="protein sequence ID" value="AIG00313.1"/>
    <property type="molecule type" value="Genomic_DNA"/>
</dbReference>